<keyword evidence="6" id="KW-1185">Reference proteome</keyword>
<evidence type="ECO:0000313" key="5">
    <source>
        <dbReference type="EMBL" id="KAA8898391.1"/>
    </source>
</evidence>
<dbReference type="OMA" id="YEACNDQ"/>
<dbReference type="InterPro" id="IPR011990">
    <property type="entry name" value="TPR-like_helical_dom_sf"/>
</dbReference>
<dbReference type="PANTHER" id="PTHR14017:SF1">
    <property type="entry name" value="LD02225P"/>
    <property type="match status" value="1"/>
</dbReference>
<feature type="compositionally biased region" description="Pro residues" evidence="4">
    <location>
        <begin position="686"/>
        <end position="704"/>
    </location>
</feature>
<dbReference type="GO" id="GO:0000978">
    <property type="term" value="F:RNA polymerase II cis-regulatory region sequence-specific DNA binding"/>
    <property type="evidence" value="ECO:0007669"/>
    <property type="project" value="TreeGrafter"/>
</dbReference>
<dbReference type="InterPro" id="IPR051630">
    <property type="entry name" value="Corepressor-Demethylase"/>
</dbReference>
<dbReference type="GO" id="GO:0017053">
    <property type="term" value="C:transcription repressor complex"/>
    <property type="evidence" value="ECO:0007669"/>
    <property type="project" value="TreeGrafter"/>
</dbReference>
<keyword evidence="2" id="KW-0539">Nucleus</keyword>
<dbReference type="GO" id="GO:0005634">
    <property type="term" value="C:nucleus"/>
    <property type="evidence" value="ECO:0007669"/>
    <property type="project" value="UniProtKB-SubCell"/>
</dbReference>
<feature type="compositionally biased region" description="Low complexity" evidence="4">
    <location>
        <begin position="530"/>
        <end position="544"/>
    </location>
</feature>
<comment type="subcellular location">
    <subcellularLocation>
        <location evidence="1">Nucleus</location>
    </subcellularLocation>
</comment>
<dbReference type="SMART" id="SM00028">
    <property type="entry name" value="TPR"/>
    <property type="match status" value="6"/>
</dbReference>
<dbReference type="Gene3D" id="1.25.40.10">
    <property type="entry name" value="Tetratricopeptide repeat domain"/>
    <property type="match status" value="2"/>
</dbReference>
<reference evidence="5 6" key="1">
    <citation type="submission" date="2019-07" db="EMBL/GenBank/DDBJ databases">
        <title>Genome assembly of two rare yeast pathogens: Diutina rugosa and Trichomonascus ciferrii.</title>
        <authorList>
            <person name="Mixao V."/>
            <person name="Saus E."/>
            <person name="Hansen A."/>
            <person name="Lass-Flor C."/>
            <person name="Gabaldon T."/>
        </authorList>
    </citation>
    <scope>NUCLEOTIDE SEQUENCE [LARGE SCALE GENOMIC DNA]</scope>
    <source>
        <strain evidence="5 6">CBS 613</strain>
    </source>
</reference>
<feature type="compositionally biased region" description="Pro residues" evidence="4">
    <location>
        <begin position="653"/>
        <end position="679"/>
    </location>
</feature>
<organism evidence="5 6">
    <name type="scientific">Diutina rugosa</name>
    <name type="common">Yeast</name>
    <name type="synonym">Candida rugosa</name>
    <dbReference type="NCBI Taxonomy" id="5481"/>
    <lineage>
        <taxon>Eukaryota</taxon>
        <taxon>Fungi</taxon>
        <taxon>Dikarya</taxon>
        <taxon>Ascomycota</taxon>
        <taxon>Saccharomycotina</taxon>
        <taxon>Pichiomycetes</taxon>
        <taxon>Debaryomycetaceae</taxon>
        <taxon>Diutina</taxon>
    </lineage>
</organism>
<dbReference type="OrthoDB" id="418911at2759"/>
<comment type="caution">
    <text evidence="5">The sequence shown here is derived from an EMBL/GenBank/DDBJ whole genome shotgun (WGS) entry which is preliminary data.</text>
</comment>
<feature type="compositionally biased region" description="Low complexity" evidence="4">
    <location>
        <begin position="510"/>
        <end position="523"/>
    </location>
</feature>
<protein>
    <submittedName>
        <fullName evidence="5">Uncharacterized protein</fullName>
    </submittedName>
</protein>
<dbReference type="RefSeq" id="XP_034010512.1">
    <property type="nucleotide sequence ID" value="XM_034157574.1"/>
</dbReference>
<dbReference type="InterPro" id="IPR019734">
    <property type="entry name" value="TPR_rpt"/>
</dbReference>
<dbReference type="EMBL" id="SWFT01000146">
    <property type="protein sequence ID" value="KAA8898391.1"/>
    <property type="molecule type" value="Genomic_DNA"/>
</dbReference>
<dbReference type="SUPFAM" id="SSF48452">
    <property type="entry name" value="TPR-like"/>
    <property type="match status" value="2"/>
</dbReference>
<dbReference type="GeneID" id="54783326"/>
<feature type="compositionally biased region" description="Low complexity" evidence="4">
    <location>
        <begin position="308"/>
        <end position="319"/>
    </location>
</feature>
<dbReference type="GO" id="GO:0031490">
    <property type="term" value="F:chromatin DNA binding"/>
    <property type="evidence" value="ECO:0007669"/>
    <property type="project" value="TreeGrafter"/>
</dbReference>
<dbReference type="AlphaFoldDB" id="A0A642UGE2"/>
<dbReference type="PANTHER" id="PTHR14017">
    <property type="entry name" value="LYSINE-SPECIFIC DEMETHYLASE"/>
    <property type="match status" value="1"/>
</dbReference>
<dbReference type="VEuPathDB" id="FungiDB:DIURU_004675"/>
<evidence type="ECO:0000256" key="4">
    <source>
        <dbReference type="SAM" id="MobiDB-lite"/>
    </source>
</evidence>
<feature type="repeat" description="TPR" evidence="3">
    <location>
        <begin position="367"/>
        <end position="400"/>
    </location>
</feature>
<sequence>MKRHASSSPQSSPKRRASAASAYRATALASWIACGQCATSFGLVATAIKSFDHAVAHDDTDLDALCGLAHSLRLNDISANETVGSQRAIDRLQRALERSPPLLNSPRLFKELAECYLLIGLNEQAHSAIQTAIQLQDNDPSLWLLSAQTLIRVGARQPAGAALNHCLSLLPKSMRDFNDADVETARAAHAELAAIAAADGNIELSIAELTATLALPAPPLVRLDEHIALWCALCTAKERANDISGAIAACEQAQQAVGNSSRIVMNHAYLLLLDGQVDKQRATKAISLLSNIVNLDKERDALGFDGTQSSAQSPNPAAAGAGGQGASAQGADFLPWYLLGRAYSVLEEPRLAYDCYQVALRSASNSPITWLAVGKLYLELKQLPDALAAYSQALRLQMEEGSPGTATAWDGLSCVYERCDGQLGDAADACQRSAACYRAMGDVKSAQFFDERAAQLQKAAANQAPVPELREPPNVPEFLLRDLVALLPSERIAFIQGGDAANANAGANGAAARAPMTPSASIQAPPPAPATATATPSATTTTPSIRALTNGPVPTTAPQVPAPAPSAGPPNPASAPRPAPASAAATPSAPSAAPVPSASTNGPGAPQYPLPLPAWSPQHQYRQQYTATPQQGTPQQSPPALHHGHPQGAPQPQMAPAPPGPPHLAPAPAPPGHPQPLPGQPYYFPGAPPQQYPPPPPNGSYPPPYYGSYVPVQYPVNNWR</sequence>
<feature type="compositionally biased region" description="Low complexity" evidence="4">
    <location>
        <begin position="623"/>
        <end position="652"/>
    </location>
</feature>
<keyword evidence="3" id="KW-0802">TPR repeat</keyword>
<gene>
    <name evidence="5" type="ORF">DIURU_004675</name>
</gene>
<evidence type="ECO:0000313" key="6">
    <source>
        <dbReference type="Proteomes" id="UP000449547"/>
    </source>
</evidence>
<proteinExistence type="predicted"/>
<evidence type="ECO:0000256" key="3">
    <source>
        <dbReference type="PROSITE-ProRule" id="PRU00339"/>
    </source>
</evidence>
<dbReference type="Proteomes" id="UP000449547">
    <property type="component" value="Unassembled WGS sequence"/>
</dbReference>
<feature type="compositionally biased region" description="Pro residues" evidence="4">
    <location>
        <begin position="560"/>
        <end position="579"/>
    </location>
</feature>
<feature type="region of interest" description="Disordered" evidence="4">
    <location>
        <begin position="510"/>
        <end position="704"/>
    </location>
</feature>
<evidence type="ECO:0000256" key="2">
    <source>
        <dbReference type="ARBA" id="ARBA00023242"/>
    </source>
</evidence>
<feature type="compositionally biased region" description="Low complexity" evidence="4">
    <location>
        <begin position="580"/>
        <end position="599"/>
    </location>
</feature>
<name>A0A642UGE2_DIURU</name>
<evidence type="ECO:0000256" key="1">
    <source>
        <dbReference type="ARBA" id="ARBA00004123"/>
    </source>
</evidence>
<dbReference type="GO" id="GO:0000122">
    <property type="term" value="P:negative regulation of transcription by RNA polymerase II"/>
    <property type="evidence" value="ECO:0007669"/>
    <property type="project" value="TreeGrafter"/>
</dbReference>
<accession>A0A642UGE2</accession>
<feature type="region of interest" description="Disordered" evidence="4">
    <location>
        <begin position="304"/>
        <end position="324"/>
    </location>
</feature>
<dbReference type="PROSITE" id="PS50005">
    <property type="entry name" value="TPR"/>
    <property type="match status" value="1"/>
</dbReference>